<protein>
    <submittedName>
        <fullName evidence="1">Uncharacterized protein</fullName>
    </submittedName>
</protein>
<proteinExistence type="predicted"/>
<evidence type="ECO:0000313" key="1">
    <source>
        <dbReference type="EnsemblPlants" id="MELO3C014097.2.1"/>
    </source>
</evidence>
<dbReference type="EnsemblPlants" id="MELO3C014097.2.1">
    <property type="protein sequence ID" value="MELO3C014097.2.1"/>
    <property type="gene ID" value="MELO3C014097.2"/>
</dbReference>
<dbReference type="AlphaFoldDB" id="A0A9I9D724"/>
<sequence length="84" mass="9351">MGSAEKGGTINGEGWFTPTGVWALQIKKRTDGRSFANKDRSKRTRSTRFIFGRCDTEEITDGKGTARDVVAWANNEQGLDKELK</sequence>
<organism evidence="1">
    <name type="scientific">Cucumis melo</name>
    <name type="common">Muskmelon</name>
    <dbReference type="NCBI Taxonomy" id="3656"/>
    <lineage>
        <taxon>Eukaryota</taxon>
        <taxon>Viridiplantae</taxon>
        <taxon>Streptophyta</taxon>
        <taxon>Embryophyta</taxon>
        <taxon>Tracheophyta</taxon>
        <taxon>Spermatophyta</taxon>
        <taxon>Magnoliopsida</taxon>
        <taxon>eudicotyledons</taxon>
        <taxon>Gunneridae</taxon>
        <taxon>Pentapetalae</taxon>
        <taxon>rosids</taxon>
        <taxon>fabids</taxon>
        <taxon>Cucurbitales</taxon>
        <taxon>Cucurbitaceae</taxon>
        <taxon>Benincaseae</taxon>
        <taxon>Cucumis</taxon>
    </lineage>
</organism>
<accession>A0A9I9D724</accession>
<reference evidence="1" key="1">
    <citation type="submission" date="2023-03" db="UniProtKB">
        <authorList>
            <consortium name="EnsemblPlants"/>
        </authorList>
    </citation>
    <scope>IDENTIFICATION</scope>
</reference>
<dbReference type="Gramene" id="MELO3C014097.2.1">
    <property type="protein sequence ID" value="MELO3C014097.2.1"/>
    <property type="gene ID" value="MELO3C014097.2"/>
</dbReference>
<name>A0A9I9D724_CUCME</name>